<name>A0A8J7LHU4_9NOST</name>
<reference evidence="1 2" key="1">
    <citation type="journal article" date="2021" name="Int. J. Syst. Evol. Microbiol.">
        <title>Amazonocrinis nigriterrae gen. nov., sp. nov., Atlanticothrix silvestris gen. nov., sp. nov. and Dendronalium phyllosphericum gen. nov., sp. nov., nostocacean cyanobacteria from Brazilian environments.</title>
        <authorList>
            <person name="Alvarenga D.O."/>
            <person name="Andreote A.P.D."/>
            <person name="Branco L.H.Z."/>
            <person name="Delbaje E."/>
            <person name="Cruz R.B."/>
            <person name="Varani A.M."/>
            <person name="Fiore M.F."/>
        </authorList>
    </citation>
    <scope>NUCLEOTIDE SEQUENCE [LARGE SCALE GENOMIC DNA]</scope>
    <source>
        <strain evidence="1 2">CENA369</strain>
    </source>
</reference>
<organism evidence="1 2">
    <name type="scientific">Dendronalium phyllosphericum CENA369</name>
    <dbReference type="NCBI Taxonomy" id="1725256"/>
    <lineage>
        <taxon>Bacteria</taxon>
        <taxon>Bacillati</taxon>
        <taxon>Cyanobacteriota</taxon>
        <taxon>Cyanophyceae</taxon>
        <taxon>Nostocales</taxon>
        <taxon>Nostocaceae</taxon>
        <taxon>Dendronalium</taxon>
        <taxon>Dendronalium phyllosphericum</taxon>
    </lineage>
</organism>
<accession>A0A8J7LHU4</accession>
<dbReference type="RefSeq" id="WP_214435267.1">
    <property type="nucleotide sequence ID" value="NZ_CAWPUQ010000160.1"/>
</dbReference>
<proteinExistence type="predicted"/>
<evidence type="ECO:0000313" key="2">
    <source>
        <dbReference type="Proteomes" id="UP000662314"/>
    </source>
</evidence>
<dbReference type="Proteomes" id="UP000662314">
    <property type="component" value="Unassembled WGS sequence"/>
</dbReference>
<protein>
    <submittedName>
        <fullName evidence="1">Uncharacterized protein</fullName>
    </submittedName>
</protein>
<evidence type="ECO:0000313" key="1">
    <source>
        <dbReference type="EMBL" id="MBH8576538.1"/>
    </source>
</evidence>
<dbReference type="AlphaFoldDB" id="A0A8J7LHU4"/>
<dbReference type="EMBL" id="JAECZA010000232">
    <property type="protein sequence ID" value="MBH8576538.1"/>
    <property type="molecule type" value="Genomic_DNA"/>
</dbReference>
<comment type="caution">
    <text evidence="1">The sequence shown here is derived from an EMBL/GenBank/DDBJ whole genome shotgun (WGS) entry which is preliminary data.</text>
</comment>
<keyword evidence="2" id="KW-1185">Reference proteome</keyword>
<sequence>MAFKLFYTVSVFSLQLPEPRDGILLKLVFVGIPIEIFFERDIDRRDFFMYLYLFYINKNSKKLVEKLYLFSEVSNTLPNPSLETGEK</sequence>
<gene>
    <name evidence="1" type="ORF">I8752_26815</name>
</gene>